<organism evidence="1 2">
    <name type="scientific">Sphagnum troendelagicum</name>
    <dbReference type="NCBI Taxonomy" id="128251"/>
    <lineage>
        <taxon>Eukaryota</taxon>
        <taxon>Viridiplantae</taxon>
        <taxon>Streptophyta</taxon>
        <taxon>Embryophyta</taxon>
        <taxon>Bryophyta</taxon>
        <taxon>Sphagnophytina</taxon>
        <taxon>Sphagnopsida</taxon>
        <taxon>Sphagnales</taxon>
        <taxon>Sphagnaceae</taxon>
        <taxon>Sphagnum</taxon>
    </lineage>
</organism>
<protein>
    <submittedName>
        <fullName evidence="1">Uncharacterized protein</fullName>
    </submittedName>
</protein>
<proteinExistence type="predicted"/>
<gene>
    <name evidence="1" type="ORF">CSSPTR1EN2_LOCUS23250</name>
</gene>
<dbReference type="PANTHER" id="PTHR36986">
    <property type="entry name" value="UPF0643 PROTEIN PB2B2.08"/>
    <property type="match status" value="1"/>
</dbReference>
<dbReference type="EMBL" id="OZ019901">
    <property type="protein sequence ID" value="CAK9236850.1"/>
    <property type="molecule type" value="Genomic_DNA"/>
</dbReference>
<evidence type="ECO:0000313" key="2">
    <source>
        <dbReference type="Proteomes" id="UP001497512"/>
    </source>
</evidence>
<keyword evidence="2" id="KW-1185">Reference proteome</keyword>
<dbReference type="PANTHER" id="PTHR36986:SF1">
    <property type="entry name" value="UPF0643 PROTEIN PB2B2.08"/>
    <property type="match status" value="1"/>
</dbReference>
<sequence>MGDSLASHGIELQLPQDSISSMPEVQAFASTFSIDIMPQGSSSSDHHVQVAAAADDASGRVEVVTEDDSQFDSNHRPAGGNTIMHIAELEPTASAHSAPLTTPISDCFDWPPVLEKLVHLQGSNTFYLVVFRSVRKATADSELLYTVDAAAQDEARISGGLLQYWYGTLNRQRECLAMCIWKTRQDAINALHKPAHKIAMHLASKMYDSYTLERYWLTHTKTKIEPYYHPQFHLIDSIGM</sequence>
<reference evidence="1" key="1">
    <citation type="submission" date="2024-02" db="EMBL/GenBank/DDBJ databases">
        <authorList>
            <consortium name="ELIXIR-Norway"/>
            <consortium name="Elixir Norway"/>
        </authorList>
    </citation>
    <scope>NUCLEOTIDE SEQUENCE</scope>
</reference>
<name>A0ABP0V4J8_9BRYO</name>
<accession>A0ABP0V4J8</accession>
<evidence type="ECO:0000313" key="1">
    <source>
        <dbReference type="EMBL" id="CAK9236850.1"/>
    </source>
</evidence>
<dbReference type="Proteomes" id="UP001497512">
    <property type="component" value="Chromosome 9"/>
</dbReference>